<dbReference type="InterPro" id="IPR043136">
    <property type="entry name" value="B30.2/SPRY_sf"/>
</dbReference>
<reference evidence="9" key="1">
    <citation type="submission" date="2025-08" db="UniProtKB">
        <authorList>
            <consortium name="RefSeq"/>
        </authorList>
    </citation>
    <scope>IDENTIFICATION</scope>
    <source>
        <strain evidence="9">J_2021</strain>
        <tissue evidence="9">Erythrocytes</tissue>
    </source>
</reference>
<evidence type="ECO:0000256" key="5">
    <source>
        <dbReference type="ARBA" id="ARBA00023136"/>
    </source>
</evidence>
<evidence type="ECO:0000256" key="4">
    <source>
        <dbReference type="ARBA" id="ARBA00022989"/>
    </source>
</evidence>
<sequence>MDLVLFYLMTSMILGISDQFHVQTQDKVLTAAVGSDVVLPCTLSPPSSAVGLEVRWFHTVFHSVVYLLKDGREDREQQKSEYHDRAFLKSGPLTGNLALSLLNVRLSDAGTYHCFVENRTIGISEEAVIELSVNGLGSPPLVKVSLQGSSVQLSCVSSSWYPAPEITWKRDDGNIVRSEIKTEKNPNDGLISITSDIILKNFTTENFFCEVMHPATGKEQRSHIMVSESVFPHVSKWVTAFILLLVCFLAIIAVAAWKFYIYRKKKAPQKDEIEWRKVSAHKESVLFDPFMASSHLTFSPDYCLTEAKESPSNDKDGLVLAQPCFDGGRHYWETVVHKGSDGAEWLLGVAKHARDSKDIQILSAVGFGHKKSDFSIQCPRVILVGTFINIEEATVSYYDANTFKLLHEAKNMDIKGVSPFYYVGKGIKFILNPDPCKIYTDTP</sequence>
<dbReference type="SUPFAM" id="SSF48726">
    <property type="entry name" value="Immunoglobulin"/>
    <property type="match status" value="2"/>
</dbReference>
<dbReference type="SMART" id="SM00409">
    <property type="entry name" value="IG"/>
    <property type="match status" value="2"/>
</dbReference>
<dbReference type="OMA" id="ERYWANF"/>
<dbReference type="FunFam" id="2.60.40.10:FF:000088">
    <property type="entry name" value="Butyrophilin subfamily 1 member A1"/>
    <property type="match status" value="1"/>
</dbReference>
<dbReference type="GeneID" id="108698539"/>
<dbReference type="InterPro" id="IPR036179">
    <property type="entry name" value="Ig-like_dom_sf"/>
</dbReference>
<evidence type="ECO:0000259" key="7">
    <source>
        <dbReference type="PROSITE" id="PS50835"/>
    </source>
</evidence>
<keyword evidence="2" id="KW-0812">Transmembrane</keyword>
<dbReference type="RefSeq" id="XP_018085598.1">
    <property type="nucleotide sequence ID" value="XM_018230109.2"/>
</dbReference>
<keyword evidence="5" id="KW-0472">Membrane</keyword>
<dbReference type="InterPro" id="IPR013783">
    <property type="entry name" value="Ig-like_fold"/>
</dbReference>
<dbReference type="Proteomes" id="UP000186698">
    <property type="component" value="Chromosome 8L"/>
</dbReference>
<keyword evidence="4" id="KW-1133">Transmembrane helix</keyword>
<keyword evidence="8" id="KW-1185">Reference proteome</keyword>
<dbReference type="InterPro" id="IPR013320">
    <property type="entry name" value="ConA-like_dom_sf"/>
</dbReference>
<dbReference type="STRING" id="8355.A0A1L8F871"/>
<protein>
    <submittedName>
        <fullName evidence="9">Butyrophilin subfamily 1 member A1</fullName>
    </submittedName>
</protein>
<evidence type="ECO:0000256" key="2">
    <source>
        <dbReference type="ARBA" id="ARBA00022692"/>
    </source>
</evidence>
<dbReference type="Gene3D" id="2.60.40.10">
    <property type="entry name" value="Immunoglobulins"/>
    <property type="match status" value="2"/>
</dbReference>
<feature type="domain" description="Ig-like" evidence="7">
    <location>
        <begin position="34"/>
        <end position="130"/>
    </location>
</feature>
<keyword evidence="3" id="KW-0732">Signal</keyword>
<comment type="subcellular location">
    <subcellularLocation>
        <location evidence="1">Membrane</location>
    </subcellularLocation>
</comment>
<accession>A0A1L8F871</accession>
<evidence type="ECO:0000313" key="9">
    <source>
        <dbReference type="RefSeq" id="XP_018085598.1"/>
    </source>
</evidence>
<keyword evidence="6" id="KW-0393">Immunoglobulin domain</keyword>
<dbReference type="SUPFAM" id="SSF49899">
    <property type="entry name" value="Concanavalin A-like lectins/glucanases"/>
    <property type="match status" value="1"/>
</dbReference>
<dbReference type="PaxDb" id="8355-A0A1L8F871"/>
<evidence type="ECO:0000313" key="8">
    <source>
        <dbReference type="Proteomes" id="UP000186698"/>
    </source>
</evidence>
<dbReference type="InterPro" id="IPR053896">
    <property type="entry name" value="BTN3A2-like_Ig-C"/>
</dbReference>
<dbReference type="SMART" id="SM00408">
    <property type="entry name" value="IGc2"/>
    <property type="match status" value="2"/>
</dbReference>
<dbReference type="Pfam" id="PF07686">
    <property type="entry name" value="V-set"/>
    <property type="match status" value="1"/>
</dbReference>
<evidence type="ECO:0000256" key="6">
    <source>
        <dbReference type="ARBA" id="ARBA00023319"/>
    </source>
</evidence>
<dbReference type="InterPro" id="IPR007110">
    <property type="entry name" value="Ig-like_dom"/>
</dbReference>
<dbReference type="GO" id="GO:0001817">
    <property type="term" value="P:regulation of cytokine production"/>
    <property type="evidence" value="ECO:0000318"/>
    <property type="project" value="GO_Central"/>
</dbReference>
<dbReference type="Gene3D" id="2.60.120.920">
    <property type="match status" value="1"/>
</dbReference>
<dbReference type="PROSITE" id="PS50835">
    <property type="entry name" value="IG_LIKE"/>
    <property type="match status" value="2"/>
</dbReference>
<dbReference type="InterPro" id="IPR003598">
    <property type="entry name" value="Ig_sub2"/>
</dbReference>
<evidence type="ECO:0000256" key="3">
    <source>
        <dbReference type="ARBA" id="ARBA00022729"/>
    </source>
</evidence>
<dbReference type="Pfam" id="PF22705">
    <property type="entry name" value="C2-set_3"/>
    <property type="match status" value="1"/>
</dbReference>
<dbReference type="GO" id="GO:0009897">
    <property type="term" value="C:external side of plasma membrane"/>
    <property type="evidence" value="ECO:0000318"/>
    <property type="project" value="GO_Central"/>
</dbReference>
<evidence type="ECO:0000256" key="1">
    <source>
        <dbReference type="ARBA" id="ARBA00004370"/>
    </source>
</evidence>
<dbReference type="SMART" id="SM00406">
    <property type="entry name" value="IGv"/>
    <property type="match status" value="1"/>
</dbReference>
<dbReference type="GO" id="GO:0050852">
    <property type="term" value="P:T cell receptor signaling pathway"/>
    <property type="evidence" value="ECO:0000318"/>
    <property type="project" value="GO_Central"/>
</dbReference>
<dbReference type="PANTHER" id="PTHR24100">
    <property type="entry name" value="BUTYROPHILIN"/>
    <property type="match status" value="1"/>
</dbReference>
<dbReference type="FunFam" id="2.60.40.10:FF:000208">
    <property type="entry name" value="Butyrophilin subfamily 1 member A1"/>
    <property type="match status" value="1"/>
</dbReference>
<dbReference type="CTD" id="108698539"/>
<dbReference type="InterPro" id="IPR050504">
    <property type="entry name" value="IgSF_BTN/MOG"/>
</dbReference>
<feature type="domain" description="Ig-like" evidence="7">
    <location>
        <begin position="147"/>
        <end position="227"/>
    </location>
</feature>
<dbReference type="Bgee" id="108698539">
    <property type="expression patterns" value="Expressed in intestine and 12 other cell types or tissues"/>
</dbReference>
<dbReference type="InterPro" id="IPR013106">
    <property type="entry name" value="Ig_V-set"/>
</dbReference>
<dbReference type="KEGG" id="xla:108698539"/>
<gene>
    <name evidence="9" type="primary">LOC108698539</name>
</gene>
<dbReference type="InterPro" id="IPR003599">
    <property type="entry name" value="Ig_sub"/>
</dbReference>
<organism evidence="8 9">
    <name type="scientific">Xenopus laevis</name>
    <name type="common">African clawed frog</name>
    <dbReference type="NCBI Taxonomy" id="8355"/>
    <lineage>
        <taxon>Eukaryota</taxon>
        <taxon>Metazoa</taxon>
        <taxon>Chordata</taxon>
        <taxon>Craniata</taxon>
        <taxon>Vertebrata</taxon>
        <taxon>Euteleostomi</taxon>
        <taxon>Amphibia</taxon>
        <taxon>Batrachia</taxon>
        <taxon>Anura</taxon>
        <taxon>Pipoidea</taxon>
        <taxon>Pipidae</taxon>
        <taxon>Xenopodinae</taxon>
        <taxon>Xenopus</taxon>
        <taxon>Xenopus</taxon>
    </lineage>
</organism>
<dbReference type="GO" id="GO:0005102">
    <property type="term" value="F:signaling receptor binding"/>
    <property type="evidence" value="ECO:0000318"/>
    <property type="project" value="GO_Central"/>
</dbReference>
<dbReference type="OrthoDB" id="9986391at2759"/>
<name>A0A1L8F871_XENLA</name>
<dbReference type="AlphaFoldDB" id="A0A1L8F871"/>
<proteinExistence type="predicted"/>
<dbReference type="PANTHER" id="PTHR24100:SF143">
    <property type="entry name" value="LOC100144947 PROTEIN"/>
    <property type="match status" value="1"/>
</dbReference>